<keyword evidence="1" id="KW-0812">Transmembrane</keyword>
<feature type="transmembrane region" description="Helical" evidence="1">
    <location>
        <begin position="7"/>
        <end position="24"/>
    </location>
</feature>
<reference evidence="2 3" key="1">
    <citation type="submission" date="2016-07" db="EMBL/GenBank/DDBJ databases">
        <title>Caryophanon tenue genome sequencing.</title>
        <authorList>
            <person name="Verma A."/>
            <person name="Pal Y."/>
            <person name="Krishnamurthi S."/>
        </authorList>
    </citation>
    <scope>NUCLEOTIDE SEQUENCE [LARGE SCALE GENOMIC DNA]</scope>
    <source>
        <strain evidence="2 3">DSM 14152</strain>
    </source>
</reference>
<keyword evidence="1" id="KW-1133">Transmembrane helix</keyword>
<evidence type="ECO:0000313" key="2">
    <source>
        <dbReference type="EMBL" id="OCS82873.1"/>
    </source>
</evidence>
<evidence type="ECO:0000313" key="3">
    <source>
        <dbReference type="Proteomes" id="UP000093199"/>
    </source>
</evidence>
<dbReference type="STRING" id="33978.A6M13_05590"/>
<feature type="transmembrane region" description="Helical" evidence="1">
    <location>
        <begin position="56"/>
        <end position="77"/>
    </location>
</feature>
<dbReference type="OrthoDB" id="10011193at2"/>
<dbReference type="RefSeq" id="WP_066547486.1">
    <property type="nucleotide sequence ID" value="NZ_MASJ01000039.1"/>
</dbReference>
<dbReference type="Proteomes" id="UP000093199">
    <property type="component" value="Unassembled WGS sequence"/>
</dbReference>
<comment type="caution">
    <text evidence="2">The sequence shown here is derived from an EMBL/GenBank/DDBJ whole genome shotgun (WGS) entry which is preliminary data.</text>
</comment>
<feature type="transmembrane region" description="Helical" evidence="1">
    <location>
        <begin position="30"/>
        <end position="49"/>
    </location>
</feature>
<name>A0A1C0Y6V5_9BACL</name>
<keyword evidence="3" id="KW-1185">Reference proteome</keyword>
<dbReference type="AlphaFoldDB" id="A0A1C0Y6V5"/>
<organism evidence="2 3">
    <name type="scientific">Caryophanon tenue</name>
    <dbReference type="NCBI Taxonomy" id="33978"/>
    <lineage>
        <taxon>Bacteria</taxon>
        <taxon>Bacillati</taxon>
        <taxon>Bacillota</taxon>
        <taxon>Bacilli</taxon>
        <taxon>Bacillales</taxon>
        <taxon>Caryophanaceae</taxon>
        <taxon>Caryophanon</taxon>
    </lineage>
</organism>
<protein>
    <submittedName>
        <fullName evidence="2">Uncharacterized protein</fullName>
    </submittedName>
</protein>
<sequence length="80" mass="9025">MVRKSTLFCFIIFVIFAAVAYYTFNLLFATIALLALAIMTAIFAVDALMDSRIIEGVMHIALTVLFLTYGFFGDYFVHLL</sequence>
<keyword evidence="1" id="KW-0472">Membrane</keyword>
<proteinExistence type="predicted"/>
<accession>A0A1C0Y6V5</accession>
<dbReference type="EMBL" id="MASJ01000039">
    <property type="protein sequence ID" value="OCS82873.1"/>
    <property type="molecule type" value="Genomic_DNA"/>
</dbReference>
<evidence type="ECO:0000256" key="1">
    <source>
        <dbReference type="SAM" id="Phobius"/>
    </source>
</evidence>
<gene>
    <name evidence="2" type="ORF">A6M13_05590</name>
</gene>